<accession>A0A0P1BM81</accession>
<comment type="subcellular location">
    <subcellularLocation>
        <location evidence="1">Cytoplasm</location>
    </subcellularLocation>
</comment>
<feature type="repeat" description="WD" evidence="5">
    <location>
        <begin position="15"/>
        <end position="47"/>
    </location>
</feature>
<keyword evidence="4" id="KW-0677">Repeat</keyword>
<name>A0A0P1BM81_9BASI</name>
<evidence type="ECO:0000313" key="10">
    <source>
        <dbReference type="Proteomes" id="UP000054845"/>
    </source>
</evidence>
<dbReference type="PANTHER" id="PTHR19849:SF0">
    <property type="entry name" value="PHOSPHOLIPASE A-2-ACTIVATING PROTEIN"/>
    <property type="match status" value="1"/>
</dbReference>
<dbReference type="PROSITE" id="PS51396">
    <property type="entry name" value="PUL"/>
    <property type="match status" value="1"/>
</dbReference>
<dbReference type="CDD" id="cd00200">
    <property type="entry name" value="WD40"/>
    <property type="match status" value="1"/>
</dbReference>
<organism evidence="9 10">
    <name type="scientific">Ceraceosorus bombacis</name>
    <dbReference type="NCBI Taxonomy" id="401625"/>
    <lineage>
        <taxon>Eukaryota</taxon>
        <taxon>Fungi</taxon>
        <taxon>Dikarya</taxon>
        <taxon>Basidiomycota</taxon>
        <taxon>Ustilaginomycotina</taxon>
        <taxon>Exobasidiomycetes</taxon>
        <taxon>Ceraceosorales</taxon>
        <taxon>Ceraceosoraceae</taxon>
        <taxon>Ceraceosorus</taxon>
    </lineage>
</organism>
<dbReference type="PROSITE" id="PS50082">
    <property type="entry name" value="WD_REPEATS_2"/>
    <property type="match status" value="2"/>
</dbReference>
<dbReference type="Gene3D" id="2.130.10.10">
    <property type="entry name" value="YVTN repeat-like/Quinoprotein amine dehydrogenase"/>
    <property type="match status" value="1"/>
</dbReference>
<dbReference type="Pfam" id="PF00400">
    <property type="entry name" value="WD40"/>
    <property type="match status" value="4"/>
</dbReference>
<evidence type="ECO:0000256" key="2">
    <source>
        <dbReference type="ARBA" id="ARBA00022490"/>
    </source>
</evidence>
<feature type="repeat" description="ARM" evidence="6">
    <location>
        <begin position="740"/>
        <end position="769"/>
    </location>
</feature>
<feature type="domain" description="PUL" evidence="8">
    <location>
        <begin position="540"/>
        <end position="812"/>
    </location>
</feature>
<dbReference type="OrthoDB" id="10265988at2759"/>
<dbReference type="InterPro" id="IPR015155">
    <property type="entry name" value="PFU"/>
</dbReference>
<dbReference type="Gene3D" id="1.25.10.10">
    <property type="entry name" value="Leucine-rich Repeat Variant"/>
    <property type="match status" value="1"/>
</dbReference>
<dbReference type="InterPro" id="IPR013535">
    <property type="entry name" value="PUL_dom"/>
</dbReference>
<dbReference type="GO" id="GO:0005634">
    <property type="term" value="C:nucleus"/>
    <property type="evidence" value="ECO:0007669"/>
    <property type="project" value="TreeGrafter"/>
</dbReference>
<sequence length="814" mass="85975">MSLGSSSSFKLSAQLGGHSGDVRAVAASSSTPIKLLSASRDGSARVWTQGSSGRFDGEAAVLTAHTGFINSAAWLRTGSGLVALTGGQDGIINGHSSDPVSGEINSAPDYMLLGHLSNVCALNVWQAEKDEESYLVSGGWDLTARVWRDFKQAAILEGATQAVWAVHPIGPSHVLTASADKIIRLYVLPGIAEDIDDPDKAPSIEPCATFVGHDDAVRALVSLDSNRFASAGNDGNINVYDLPAPLPGGKPLSKPISPVTTLSGHTSFIYSLSKLPSAQILSSGEDRSVRVWQGTEAVQTLTIPAISVWAVTALPNGDLACGSSDHVVRVFSRSTERQADAEAQQAYDSTIAGQALNKTQVGDVQKDSLPGSEALTTPGKKEGDVKMIKAGALVEAHQWTQGQWVKIGEVVGGVGSGTKKLHEGKEYDYVFDVDIADDAPPLKLPYNLTDNPFIAAQRFLERNELPMSYLDQVVKFIESNTEGKTLGQGASEYVDPYTGASRYQSNAAGNAGASGPGGYAAGSNVDPFTRSETVSKPKTSILPQRAYLDFKNLNTSAVKSKITQLSNGLNDRGPLSASELQTIAKLLDSLASSNAGSEGLDLGPLEVLLQRWPSDSLLPVLDTYRAAVLRPITTPRETAAQIVLDAARWSEPWPSDAAQAKARDTNSMLALRAIANLWASATKEERDRLAGRVETVIGLSRKSNTFPKLSKNARVAYATVALNYSVYLTSSLGSVAWAGALLDLLIDILSTESGEPEVAFRALVALGNLLVSKSSGSLPVGKTASAKAAAQKWLNATGDDRVKQVTQEVLAKTP</sequence>
<dbReference type="GO" id="GO:0043161">
    <property type="term" value="P:proteasome-mediated ubiquitin-dependent protein catabolic process"/>
    <property type="evidence" value="ECO:0007669"/>
    <property type="project" value="TreeGrafter"/>
</dbReference>
<protein>
    <submittedName>
        <fullName evidence="9">Phospholipase A2-activating protein (Contains WD40 repeats)</fullName>
    </submittedName>
</protein>
<evidence type="ECO:0000259" key="8">
    <source>
        <dbReference type="PROSITE" id="PS51396"/>
    </source>
</evidence>
<keyword evidence="2" id="KW-0963">Cytoplasm</keyword>
<evidence type="ECO:0000256" key="6">
    <source>
        <dbReference type="PROSITE-ProRule" id="PRU00259"/>
    </source>
</evidence>
<feature type="domain" description="PFU" evidence="7">
    <location>
        <begin position="396"/>
        <end position="491"/>
    </location>
</feature>
<evidence type="ECO:0000256" key="5">
    <source>
        <dbReference type="PROSITE-ProRule" id="PRU00221"/>
    </source>
</evidence>
<dbReference type="InterPro" id="IPR015943">
    <property type="entry name" value="WD40/YVTN_repeat-like_dom_sf"/>
</dbReference>
<dbReference type="AlphaFoldDB" id="A0A0P1BM81"/>
<dbReference type="PROSITE" id="PS51394">
    <property type="entry name" value="PFU"/>
    <property type="match status" value="1"/>
</dbReference>
<evidence type="ECO:0000256" key="4">
    <source>
        <dbReference type="ARBA" id="ARBA00022737"/>
    </source>
</evidence>
<dbReference type="EMBL" id="CCYA01000254">
    <property type="protein sequence ID" value="CEH17395.1"/>
    <property type="molecule type" value="Genomic_DNA"/>
</dbReference>
<dbReference type="STRING" id="401625.A0A0P1BM81"/>
<dbReference type="PROSITE" id="PS50294">
    <property type="entry name" value="WD_REPEATS_REGION"/>
    <property type="match status" value="2"/>
</dbReference>
<dbReference type="SUPFAM" id="SSF50978">
    <property type="entry name" value="WD40 repeat-like"/>
    <property type="match status" value="1"/>
</dbReference>
<dbReference type="PANTHER" id="PTHR19849">
    <property type="entry name" value="PHOSPHOLIPASE A-2-ACTIVATING PROTEIN"/>
    <property type="match status" value="1"/>
</dbReference>
<dbReference type="InterPro" id="IPR001680">
    <property type="entry name" value="WD40_rpt"/>
</dbReference>
<evidence type="ECO:0000259" key="7">
    <source>
        <dbReference type="PROSITE" id="PS51394"/>
    </source>
</evidence>
<evidence type="ECO:0000313" key="9">
    <source>
        <dbReference type="EMBL" id="CEH17395.1"/>
    </source>
</evidence>
<dbReference type="Pfam" id="PF09070">
    <property type="entry name" value="PFU"/>
    <property type="match status" value="1"/>
</dbReference>
<dbReference type="InterPro" id="IPR011989">
    <property type="entry name" value="ARM-like"/>
</dbReference>
<dbReference type="InterPro" id="IPR038122">
    <property type="entry name" value="PFU_sf"/>
</dbReference>
<dbReference type="InterPro" id="IPR000225">
    <property type="entry name" value="Armadillo"/>
</dbReference>
<dbReference type="GO" id="GO:0005737">
    <property type="term" value="C:cytoplasm"/>
    <property type="evidence" value="ECO:0007669"/>
    <property type="project" value="UniProtKB-SubCell"/>
</dbReference>
<feature type="repeat" description="WD" evidence="5">
    <location>
        <begin position="262"/>
        <end position="293"/>
    </location>
</feature>
<keyword evidence="10" id="KW-1185">Reference proteome</keyword>
<dbReference type="Pfam" id="PF08324">
    <property type="entry name" value="PUL"/>
    <property type="match status" value="1"/>
</dbReference>
<dbReference type="InterPro" id="IPR036322">
    <property type="entry name" value="WD40_repeat_dom_sf"/>
</dbReference>
<dbReference type="SMART" id="SM00320">
    <property type="entry name" value="WD40"/>
    <property type="match status" value="7"/>
</dbReference>
<proteinExistence type="predicted"/>
<dbReference type="GO" id="GO:0010992">
    <property type="term" value="P:ubiquitin recycling"/>
    <property type="evidence" value="ECO:0007669"/>
    <property type="project" value="TreeGrafter"/>
</dbReference>
<dbReference type="GO" id="GO:0043130">
    <property type="term" value="F:ubiquitin binding"/>
    <property type="evidence" value="ECO:0007669"/>
    <property type="project" value="TreeGrafter"/>
</dbReference>
<keyword evidence="3 5" id="KW-0853">WD repeat</keyword>
<dbReference type="Gene3D" id="3.10.20.870">
    <property type="entry name" value="PFU (PLAA family ubiquitin binding), C-terminal domain"/>
    <property type="match status" value="1"/>
</dbReference>
<reference evidence="9 10" key="1">
    <citation type="submission" date="2014-09" db="EMBL/GenBank/DDBJ databases">
        <authorList>
            <person name="Magalhaes I.L.F."/>
            <person name="Oliveira U."/>
            <person name="Santos F.R."/>
            <person name="Vidigal T.H.D.A."/>
            <person name="Brescovit A.D."/>
            <person name="Santos A.J."/>
        </authorList>
    </citation>
    <scope>NUCLEOTIDE SEQUENCE [LARGE SCALE GENOMIC DNA]</scope>
</reference>
<dbReference type="Proteomes" id="UP000054845">
    <property type="component" value="Unassembled WGS sequence"/>
</dbReference>
<evidence type="ECO:0000256" key="3">
    <source>
        <dbReference type="ARBA" id="ARBA00022574"/>
    </source>
</evidence>
<evidence type="ECO:0000256" key="1">
    <source>
        <dbReference type="ARBA" id="ARBA00004496"/>
    </source>
</evidence>
<dbReference type="PROSITE" id="PS50176">
    <property type="entry name" value="ARM_REPEAT"/>
    <property type="match status" value="1"/>
</dbReference>